<dbReference type="KEGG" id="anr:Ana3638_13445"/>
<gene>
    <name evidence="4" type="ORF">Ana3638_13445</name>
</gene>
<dbReference type="InterPro" id="IPR020476">
    <property type="entry name" value="Nudix_hydrolase"/>
</dbReference>
<name>A0A6P1TTL7_9FIRM</name>
<reference evidence="4 5" key="1">
    <citation type="submission" date="2020-01" db="EMBL/GenBank/DDBJ databases">
        <title>Genome analysis of Anaerocolumna sp. CBA3638.</title>
        <authorList>
            <person name="Kim J."/>
            <person name="Roh S.W."/>
        </authorList>
    </citation>
    <scope>NUCLEOTIDE SEQUENCE [LARGE SCALE GENOMIC DNA]</scope>
    <source>
        <strain evidence="4 5">CBA3638</strain>
    </source>
</reference>
<dbReference type="PRINTS" id="PR00502">
    <property type="entry name" value="NUDIXFAMILY"/>
</dbReference>
<dbReference type="Gene3D" id="3.90.79.10">
    <property type="entry name" value="Nucleoside Triphosphate Pyrophosphohydrolase"/>
    <property type="match status" value="1"/>
</dbReference>
<proteinExistence type="predicted"/>
<dbReference type="InterPro" id="IPR015797">
    <property type="entry name" value="NUDIX_hydrolase-like_dom_sf"/>
</dbReference>
<dbReference type="SUPFAM" id="SSF55811">
    <property type="entry name" value="Nudix"/>
    <property type="match status" value="1"/>
</dbReference>
<dbReference type="EMBL" id="CP048000">
    <property type="protein sequence ID" value="QHQ63747.1"/>
    <property type="molecule type" value="Genomic_DNA"/>
</dbReference>
<evidence type="ECO:0000256" key="2">
    <source>
        <dbReference type="SAM" id="MobiDB-lite"/>
    </source>
</evidence>
<protein>
    <submittedName>
        <fullName evidence="4">NUDIX domain-containing protein</fullName>
    </submittedName>
</protein>
<evidence type="ECO:0000313" key="5">
    <source>
        <dbReference type="Proteomes" id="UP000464314"/>
    </source>
</evidence>
<dbReference type="GO" id="GO:0016787">
    <property type="term" value="F:hydrolase activity"/>
    <property type="evidence" value="ECO:0007669"/>
    <property type="project" value="UniProtKB-KW"/>
</dbReference>
<dbReference type="Proteomes" id="UP000464314">
    <property type="component" value="Chromosome"/>
</dbReference>
<dbReference type="AlphaFoldDB" id="A0A6P1TTL7"/>
<dbReference type="InterPro" id="IPR000086">
    <property type="entry name" value="NUDIX_hydrolase_dom"/>
</dbReference>
<evidence type="ECO:0000313" key="4">
    <source>
        <dbReference type="EMBL" id="QHQ63747.1"/>
    </source>
</evidence>
<feature type="domain" description="Nudix hydrolase" evidence="3">
    <location>
        <begin position="4"/>
        <end position="29"/>
    </location>
</feature>
<dbReference type="RefSeq" id="WP_161840555.1">
    <property type="nucleotide sequence ID" value="NZ_CP048000.1"/>
</dbReference>
<sequence length="29" mass="3394">MLRWREFPGGNIESGETSEDALIREIEEE</sequence>
<keyword evidence="1" id="KW-0378">Hydrolase</keyword>
<evidence type="ECO:0000256" key="1">
    <source>
        <dbReference type="ARBA" id="ARBA00022801"/>
    </source>
</evidence>
<dbReference type="Pfam" id="PF00293">
    <property type="entry name" value="NUDIX"/>
    <property type="match status" value="1"/>
</dbReference>
<accession>A0A6P1TTL7</accession>
<evidence type="ECO:0000259" key="3">
    <source>
        <dbReference type="Pfam" id="PF00293"/>
    </source>
</evidence>
<organism evidence="4 5">
    <name type="scientific">Anaerocolumna sedimenticola</name>
    <dbReference type="NCBI Taxonomy" id="2696063"/>
    <lineage>
        <taxon>Bacteria</taxon>
        <taxon>Bacillati</taxon>
        <taxon>Bacillota</taxon>
        <taxon>Clostridia</taxon>
        <taxon>Lachnospirales</taxon>
        <taxon>Lachnospiraceae</taxon>
        <taxon>Anaerocolumna</taxon>
    </lineage>
</organism>
<feature type="region of interest" description="Disordered" evidence="2">
    <location>
        <begin position="1"/>
        <end position="29"/>
    </location>
</feature>
<keyword evidence="5" id="KW-1185">Reference proteome</keyword>